<feature type="region of interest" description="Disordered" evidence="1">
    <location>
        <begin position="29"/>
        <end position="71"/>
    </location>
</feature>
<dbReference type="EMBL" id="BARS01021575">
    <property type="protein sequence ID" value="GAG05200.1"/>
    <property type="molecule type" value="Genomic_DNA"/>
</dbReference>
<feature type="non-terminal residue" evidence="2">
    <location>
        <position position="1"/>
    </location>
</feature>
<comment type="caution">
    <text evidence="2">The sequence shown here is derived from an EMBL/GenBank/DDBJ whole genome shotgun (WGS) entry which is preliminary data.</text>
</comment>
<dbReference type="AlphaFoldDB" id="X0UHX1"/>
<feature type="compositionally biased region" description="Acidic residues" evidence="1">
    <location>
        <begin position="33"/>
        <end position="64"/>
    </location>
</feature>
<reference evidence="2" key="1">
    <citation type="journal article" date="2014" name="Front. Microbiol.">
        <title>High frequency of phylogenetically diverse reductive dehalogenase-homologous genes in deep subseafloor sedimentary metagenomes.</title>
        <authorList>
            <person name="Kawai M."/>
            <person name="Futagami T."/>
            <person name="Toyoda A."/>
            <person name="Takaki Y."/>
            <person name="Nishi S."/>
            <person name="Hori S."/>
            <person name="Arai W."/>
            <person name="Tsubouchi T."/>
            <person name="Morono Y."/>
            <person name="Uchiyama I."/>
            <person name="Ito T."/>
            <person name="Fujiyama A."/>
            <person name="Inagaki F."/>
            <person name="Takami H."/>
        </authorList>
    </citation>
    <scope>NUCLEOTIDE SEQUENCE</scope>
    <source>
        <strain evidence="2">Expedition CK06-06</strain>
    </source>
</reference>
<evidence type="ECO:0000256" key="1">
    <source>
        <dbReference type="SAM" id="MobiDB-lite"/>
    </source>
</evidence>
<gene>
    <name evidence="2" type="ORF">S01H1_34635</name>
</gene>
<protein>
    <submittedName>
        <fullName evidence="2">Uncharacterized protein</fullName>
    </submittedName>
</protein>
<organism evidence="2">
    <name type="scientific">marine sediment metagenome</name>
    <dbReference type="NCBI Taxonomy" id="412755"/>
    <lineage>
        <taxon>unclassified sequences</taxon>
        <taxon>metagenomes</taxon>
        <taxon>ecological metagenomes</taxon>
    </lineage>
</organism>
<evidence type="ECO:0000313" key="2">
    <source>
        <dbReference type="EMBL" id="GAG05200.1"/>
    </source>
</evidence>
<sequence length="123" mass="14315">GNRRDRKRILNNLEINSSKKKVMNKIVNSVGKEEEETSEEEEETSKEEKDTSEEESEANEDGEMLDNNHVMSHSIVDDTVLENDIIKLTNLKSHIEEEVQEVIDKIPVFIKPRKKRRGRPKKT</sequence>
<accession>X0UHX1</accession>
<proteinExistence type="predicted"/>
<name>X0UHX1_9ZZZZ</name>